<keyword evidence="2" id="KW-1185">Reference proteome</keyword>
<reference evidence="1" key="1">
    <citation type="submission" date="2022-06" db="EMBL/GenBank/DDBJ databases">
        <authorList>
            <person name="Legras J.-L."/>
            <person name="Devillers H."/>
            <person name="Grondin C."/>
        </authorList>
    </citation>
    <scope>NUCLEOTIDE SEQUENCE</scope>
    <source>
        <strain evidence="1">CLIB 1444</strain>
    </source>
</reference>
<gene>
    <name evidence="1" type="ORF">CLIB1444_05S02916</name>
</gene>
<organism evidence="1 2">
    <name type="scientific">[Candida] jaroonii</name>
    <dbReference type="NCBI Taxonomy" id="467808"/>
    <lineage>
        <taxon>Eukaryota</taxon>
        <taxon>Fungi</taxon>
        <taxon>Dikarya</taxon>
        <taxon>Ascomycota</taxon>
        <taxon>Saccharomycotina</taxon>
        <taxon>Pichiomycetes</taxon>
        <taxon>Debaryomycetaceae</taxon>
        <taxon>Yamadazyma</taxon>
    </lineage>
</organism>
<proteinExistence type="predicted"/>
<evidence type="ECO:0000313" key="1">
    <source>
        <dbReference type="EMBL" id="CAH6721070.1"/>
    </source>
</evidence>
<dbReference type="EMBL" id="CALSDN010000005">
    <property type="protein sequence ID" value="CAH6721070.1"/>
    <property type="molecule type" value="Genomic_DNA"/>
</dbReference>
<sequence length="262" mass="30415">MDETDKQVEDSTELSKEERLELAKKKYEELKKKKKKKKSKDKKKEDTEEKESTQEPEEVNNDKDQEDIEETKPEESTVLEGEQKEVKDEAVEGDKEVIEEAETEAEAEKEIKEPVKEETIESTEPEESIKIETTVEEVKTSNPQTSGIQTESQSIEELKELIAVQEKTIKRLRDENTDLKLQKMDLLDKIKTLEVSSSTAASPQSPIKHIPAKPVYVKNDYSEENNEVNEVTDFRERLLVWKNWQVNMTDWSSTYLTEKVTM</sequence>
<accession>A0ACA9Y7S5</accession>
<dbReference type="Proteomes" id="UP001152531">
    <property type="component" value="Unassembled WGS sequence"/>
</dbReference>
<name>A0ACA9Y7S5_9ASCO</name>
<evidence type="ECO:0000313" key="2">
    <source>
        <dbReference type="Proteomes" id="UP001152531"/>
    </source>
</evidence>
<protein>
    <submittedName>
        <fullName evidence="1">Uncharacterized protein</fullName>
    </submittedName>
</protein>
<comment type="caution">
    <text evidence="1">The sequence shown here is derived from an EMBL/GenBank/DDBJ whole genome shotgun (WGS) entry which is preliminary data.</text>
</comment>